<proteinExistence type="predicted"/>
<organism evidence="1">
    <name type="scientific">Siphoviridae sp. ctPL34</name>
    <dbReference type="NCBI Taxonomy" id="2826322"/>
    <lineage>
        <taxon>Viruses</taxon>
        <taxon>Duplodnaviria</taxon>
        <taxon>Heunggongvirae</taxon>
        <taxon>Uroviricota</taxon>
        <taxon>Caudoviricetes</taxon>
    </lineage>
</organism>
<reference evidence="1" key="1">
    <citation type="journal article" date="2021" name="Proc. Natl. Acad. Sci. U.S.A.">
        <title>A Catalog of Tens of Thousands of Viruses from Human Metagenomes Reveals Hidden Associations with Chronic Diseases.</title>
        <authorList>
            <person name="Tisza M.J."/>
            <person name="Buck C.B."/>
        </authorList>
    </citation>
    <scope>NUCLEOTIDE SEQUENCE</scope>
    <source>
        <strain evidence="1">CtPL34</strain>
    </source>
</reference>
<name>A0A8S5LXD0_9CAUD</name>
<sequence>MRTLEDIEKELQDGWYFDVLYDLVAADREDITNLSYRMLLGVLDGVEFRDTRGIDGNRIQDAQEMRADLIAEMNLDHTYVRPFENVSLLEVMIAIANRLGQITGDEDTAFWFWEMVSNLVLDGIDDTEFWSDPEDYEAEILDRADDVININYDRDGLGGLFLLREGVAPQDMRDTELWYQMQYYANEVSPL</sequence>
<dbReference type="EMBL" id="BK014761">
    <property type="protein sequence ID" value="DAD74511.1"/>
    <property type="molecule type" value="Genomic_DNA"/>
</dbReference>
<evidence type="ECO:0000313" key="1">
    <source>
        <dbReference type="EMBL" id="DAD74511.1"/>
    </source>
</evidence>
<protein>
    <submittedName>
        <fullName evidence="1">Uncharacterized protein</fullName>
    </submittedName>
</protein>
<accession>A0A8S5LXD0</accession>